<dbReference type="KEGG" id="kne:92177557"/>
<evidence type="ECO:0000313" key="1">
    <source>
        <dbReference type="EMBL" id="KAK8869729.1"/>
    </source>
</evidence>
<evidence type="ECO:0000313" key="2">
    <source>
        <dbReference type="Proteomes" id="UP001388673"/>
    </source>
</evidence>
<sequence length="88" mass="9598">MSFRAPLLRTRLPQTVHSIRPLTTFASRPLPSSLKTLTPKSTNTLFGSRFINTSPVARLEVSQPLGDGGVEEAPHSGINVNRAVRMDT</sequence>
<keyword evidence="2" id="KW-1185">Reference proteome</keyword>
<dbReference type="AlphaFoldDB" id="A0AAW0Z6Y3"/>
<dbReference type="RefSeq" id="XP_066805975.1">
    <property type="nucleotide sequence ID" value="XM_066943433.1"/>
</dbReference>
<organism evidence="1 2">
    <name type="scientific">Kwoniella newhampshirensis</name>
    <dbReference type="NCBI Taxonomy" id="1651941"/>
    <lineage>
        <taxon>Eukaryota</taxon>
        <taxon>Fungi</taxon>
        <taxon>Dikarya</taxon>
        <taxon>Basidiomycota</taxon>
        <taxon>Agaricomycotina</taxon>
        <taxon>Tremellomycetes</taxon>
        <taxon>Tremellales</taxon>
        <taxon>Cryptococcaceae</taxon>
        <taxon>Kwoniella</taxon>
    </lineage>
</organism>
<gene>
    <name evidence="1" type="ORF">IAR55_000297</name>
</gene>
<dbReference type="Proteomes" id="UP001388673">
    <property type="component" value="Unassembled WGS sequence"/>
</dbReference>
<name>A0AAW0Z6Y3_9TREE</name>
<accession>A0AAW0Z6Y3</accession>
<reference evidence="1 2" key="1">
    <citation type="journal article" date="2024" name="bioRxiv">
        <title>Comparative genomics of Cryptococcus and Kwoniella reveals pathogenesis evolution and contrasting karyotype dynamics via intercentromeric recombination or chromosome fusion.</title>
        <authorList>
            <person name="Coelho M.A."/>
            <person name="David-Palma M."/>
            <person name="Shea T."/>
            <person name="Bowers K."/>
            <person name="McGinley-Smith S."/>
            <person name="Mohammad A.W."/>
            <person name="Gnirke A."/>
            <person name="Yurkov A.M."/>
            <person name="Nowrousian M."/>
            <person name="Sun S."/>
            <person name="Cuomo C.A."/>
            <person name="Heitman J."/>
        </authorList>
    </citation>
    <scope>NUCLEOTIDE SEQUENCE [LARGE SCALE GENOMIC DNA]</scope>
    <source>
        <strain evidence="1 2">CBS 13917</strain>
    </source>
</reference>
<comment type="caution">
    <text evidence="1">The sequence shown here is derived from an EMBL/GenBank/DDBJ whole genome shotgun (WGS) entry which is preliminary data.</text>
</comment>
<proteinExistence type="predicted"/>
<protein>
    <submittedName>
        <fullName evidence="1">Uncharacterized protein</fullName>
    </submittedName>
</protein>
<dbReference type="GeneID" id="92177557"/>
<dbReference type="EMBL" id="JBCAWK010000001">
    <property type="protein sequence ID" value="KAK8869729.1"/>
    <property type="molecule type" value="Genomic_DNA"/>
</dbReference>